<organism evidence="3 4">
    <name type="scientific">Leucocoprinus leucothites</name>
    <dbReference type="NCBI Taxonomy" id="201217"/>
    <lineage>
        <taxon>Eukaryota</taxon>
        <taxon>Fungi</taxon>
        <taxon>Dikarya</taxon>
        <taxon>Basidiomycota</taxon>
        <taxon>Agaricomycotina</taxon>
        <taxon>Agaricomycetes</taxon>
        <taxon>Agaricomycetidae</taxon>
        <taxon>Agaricales</taxon>
        <taxon>Agaricineae</taxon>
        <taxon>Agaricaceae</taxon>
        <taxon>Leucocoprinus</taxon>
    </lineage>
</organism>
<sequence>MDLGFITDGLLSTIGEKISELPEILKNNYVRCAGFFVFEGAFVALAAYLQKNTIPLRYPTPGFLSHFDTTKLLKSIIAFTLNSWQGWAVAFASSILKDAYSREWKVIDEANENKPEALKVPVDTVSTITADNTTRFKYWLFNRASASPTFKLAVIATLGTAWLTFAGPATIVVDDGKETRSILIGGLLFGTSQLSRDIMTMQNVNNLQLGYQTQENWIIPKPAYNASQVNGFEYISDLISFNHSCQWHAPNFANVSPVGGKVTIGGEDFDFRLFKQPPNSTTLDTATFGSAFYPVRPYLRATNAMNAFLIFGGNTSFPLNADPITGNASTPLSVLGTKATGNTIDLSGLPTVYNASWFDFSAGRFRSSDGSSFLAFRAPLATALVCNAQANLTSGTVSLASNQLSVKSSGDVPRVGNLNDSDIPKYFSLALDGLSSPDSNAYVRAPDPLGGSDPLLVDVTPLATFLLLSQVEAGSWVNTSNPPLSLEQIGKNMDALVLSASKAQRVDGNSYSSLDVPQSSGPMNLDVTGPVPTQVLTSSSVWFSLTGLFALVTFPLCLYIAHRISKENRPLYDEAHSASSPCSCKCSCTDCSCKRPPSPPTDPPASLKEPLGDETSIH</sequence>
<feature type="region of interest" description="Disordered" evidence="1">
    <location>
        <begin position="594"/>
        <end position="618"/>
    </location>
</feature>
<reference evidence="3 4" key="1">
    <citation type="journal article" date="2020" name="ISME J.">
        <title>Uncovering the hidden diversity of litter-decomposition mechanisms in mushroom-forming fungi.</title>
        <authorList>
            <person name="Floudas D."/>
            <person name="Bentzer J."/>
            <person name="Ahren D."/>
            <person name="Johansson T."/>
            <person name="Persson P."/>
            <person name="Tunlid A."/>
        </authorList>
    </citation>
    <scope>NUCLEOTIDE SEQUENCE [LARGE SCALE GENOMIC DNA]</scope>
    <source>
        <strain evidence="3 4">CBS 146.42</strain>
    </source>
</reference>
<evidence type="ECO:0000313" key="4">
    <source>
        <dbReference type="Proteomes" id="UP000559027"/>
    </source>
</evidence>
<evidence type="ECO:0000256" key="1">
    <source>
        <dbReference type="SAM" id="MobiDB-lite"/>
    </source>
</evidence>
<keyword evidence="2" id="KW-0812">Transmembrane</keyword>
<dbReference type="Proteomes" id="UP000559027">
    <property type="component" value="Unassembled WGS sequence"/>
</dbReference>
<keyword evidence="2" id="KW-1133">Transmembrane helix</keyword>
<keyword evidence="2" id="KW-0472">Membrane</keyword>
<accession>A0A8H5CSQ1</accession>
<evidence type="ECO:0000313" key="3">
    <source>
        <dbReference type="EMBL" id="KAF5347329.1"/>
    </source>
</evidence>
<proteinExistence type="predicted"/>
<dbReference type="OrthoDB" id="3282618at2759"/>
<evidence type="ECO:0008006" key="5">
    <source>
        <dbReference type="Google" id="ProtNLM"/>
    </source>
</evidence>
<feature type="transmembrane region" description="Helical" evidence="2">
    <location>
        <begin position="541"/>
        <end position="561"/>
    </location>
</feature>
<comment type="caution">
    <text evidence="3">The sequence shown here is derived from an EMBL/GenBank/DDBJ whole genome shotgun (WGS) entry which is preliminary data.</text>
</comment>
<name>A0A8H5CSQ1_9AGAR</name>
<dbReference type="EMBL" id="JAACJO010000026">
    <property type="protein sequence ID" value="KAF5347329.1"/>
    <property type="molecule type" value="Genomic_DNA"/>
</dbReference>
<gene>
    <name evidence="3" type="ORF">D9756_009881</name>
</gene>
<protein>
    <recommendedName>
        <fullName evidence="5">Transmembrane protein</fullName>
    </recommendedName>
</protein>
<dbReference type="AlphaFoldDB" id="A0A8H5CSQ1"/>
<evidence type="ECO:0000256" key="2">
    <source>
        <dbReference type="SAM" id="Phobius"/>
    </source>
</evidence>
<keyword evidence="4" id="KW-1185">Reference proteome</keyword>